<feature type="transmembrane region" description="Helical" evidence="4">
    <location>
        <begin position="72"/>
        <end position="91"/>
    </location>
</feature>
<feature type="transmembrane region" description="Helical" evidence="4">
    <location>
        <begin position="39"/>
        <end position="60"/>
    </location>
</feature>
<keyword evidence="3 4" id="KW-0472">Membrane</keyword>
<keyword evidence="6" id="KW-1185">Reference proteome</keyword>
<protein>
    <submittedName>
        <fullName evidence="5">MFS transporter</fullName>
    </submittedName>
</protein>
<feature type="transmembrane region" description="Helical" evidence="4">
    <location>
        <begin position="205"/>
        <end position="228"/>
    </location>
</feature>
<evidence type="ECO:0000256" key="1">
    <source>
        <dbReference type="ARBA" id="ARBA00022692"/>
    </source>
</evidence>
<evidence type="ECO:0000256" key="3">
    <source>
        <dbReference type="ARBA" id="ARBA00023136"/>
    </source>
</evidence>
<keyword evidence="2 4" id="KW-1133">Transmembrane helix</keyword>
<dbReference type="InterPro" id="IPR011701">
    <property type="entry name" value="MFS"/>
</dbReference>
<evidence type="ECO:0000256" key="2">
    <source>
        <dbReference type="ARBA" id="ARBA00022989"/>
    </source>
</evidence>
<dbReference type="EMBL" id="CP036422">
    <property type="protein sequence ID" value="QFU75210.1"/>
    <property type="molecule type" value="Genomic_DNA"/>
</dbReference>
<keyword evidence="1 4" id="KW-0812">Transmembrane</keyword>
<evidence type="ECO:0000313" key="6">
    <source>
        <dbReference type="Proteomes" id="UP000326287"/>
    </source>
</evidence>
<feature type="transmembrane region" description="Helical" evidence="4">
    <location>
        <begin position="135"/>
        <end position="155"/>
    </location>
</feature>
<feature type="transmembrane region" description="Helical" evidence="4">
    <location>
        <begin position="97"/>
        <end position="114"/>
    </location>
</feature>
<dbReference type="Pfam" id="PF07690">
    <property type="entry name" value="MFS_1"/>
    <property type="match status" value="1"/>
</dbReference>
<evidence type="ECO:0000256" key="4">
    <source>
        <dbReference type="SAM" id="Phobius"/>
    </source>
</evidence>
<dbReference type="PANTHER" id="PTHR23534">
    <property type="entry name" value="MFS PERMEASE"/>
    <property type="match status" value="1"/>
</dbReference>
<dbReference type="SUPFAM" id="SSF103473">
    <property type="entry name" value="MFS general substrate transporter"/>
    <property type="match status" value="1"/>
</dbReference>
<accession>A0A5P9NHB0</accession>
<gene>
    <name evidence="5" type="ORF">EY643_05840</name>
</gene>
<dbReference type="AlphaFoldDB" id="A0A5P9NHB0"/>
<dbReference type="Gene3D" id="1.20.1250.20">
    <property type="entry name" value="MFS general substrate transporter like domains"/>
    <property type="match status" value="1"/>
</dbReference>
<name>A0A5P9NHB0_9GAMM</name>
<dbReference type="RefSeq" id="WP_152661316.1">
    <property type="nucleotide sequence ID" value="NZ_CP036422.1"/>
</dbReference>
<dbReference type="OrthoDB" id="8558006at2"/>
<sequence length="387" mass="41034">MDNGFKTVWLLALANAVAMSGTPMMMLIGAIIGTELAPSARWATLPIALMVIGTALGVIPAARGMARLGRKWTFLIFLLIGIGACAVASTALYQQSFSLFCLGALILGVTNAALQQARFAAMECVPLEKGPTAASIIMCAGIVAAFLGPELALLGQNLTSVPYAGSFMLAIGCFVCAGLLLSFYRPPRQFAHQHQGEARPWTAMLANPALILAVASGAIAYVVMSFIMTATPISMHVHHGHSLEDTKWVIQSHIAAMFLPSLLTAWLFKALSIRGLMAMGLVCYGAMIVIGLFDVSVLGFWGQLVLLGVGWNFLFVAGTALLPTTYREGEQYRAQALNDSVVFSIQAAASLSAGLAITLLSWQSLLLLCLVPIGVMLVALASYRRPI</sequence>
<dbReference type="PANTHER" id="PTHR23534:SF1">
    <property type="entry name" value="MAJOR FACILITATOR SUPERFAMILY PROTEIN"/>
    <property type="match status" value="1"/>
</dbReference>
<dbReference type="KEGG" id="halc:EY643_05840"/>
<evidence type="ECO:0000313" key="5">
    <source>
        <dbReference type="EMBL" id="QFU75210.1"/>
    </source>
</evidence>
<feature type="transmembrane region" description="Helical" evidence="4">
    <location>
        <begin position="365"/>
        <end position="383"/>
    </location>
</feature>
<dbReference type="GO" id="GO:0022857">
    <property type="term" value="F:transmembrane transporter activity"/>
    <property type="evidence" value="ECO:0007669"/>
    <property type="project" value="InterPro"/>
</dbReference>
<dbReference type="InterPro" id="IPR036259">
    <property type="entry name" value="MFS_trans_sf"/>
</dbReference>
<reference evidence="5 6" key="1">
    <citation type="submission" date="2019-02" db="EMBL/GenBank/DDBJ databases">
        <authorList>
            <person name="Li S.-H."/>
        </authorList>
    </citation>
    <scope>NUCLEOTIDE SEQUENCE [LARGE SCALE GENOMIC DNA]</scope>
    <source>
        <strain evidence="5 6">IMCC14385</strain>
    </source>
</reference>
<organism evidence="5 6">
    <name type="scientific">Halioglobus maricola</name>
    <dbReference type="NCBI Taxonomy" id="2601894"/>
    <lineage>
        <taxon>Bacteria</taxon>
        <taxon>Pseudomonadati</taxon>
        <taxon>Pseudomonadota</taxon>
        <taxon>Gammaproteobacteria</taxon>
        <taxon>Cellvibrionales</taxon>
        <taxon>Halieaceae</taxon>
        <taxon>Halioglobus</taxon>
    </lineage>
</organism>
<proteinExistence type="predicted"/>
<feature type="transmembrane region" description="Helical" evidence="4">
    <location>
        <begin position="161"/>
        <end position="184"/>
    </location>
</feature>
<feature type="transmembrane region" description="Helical" evidence="4">
    <location>
        <begin position="299"/>
        <end position="324"/>
    </location>
</feature>
<dbReference type="Proteomes" id="UP000326287">
    <property type="component" value="Chromosome"/>
</dbReference>
<feature type="transmembrane region" description="Helical" evidence="4">
    <location>
        <begin position="275"/>
        <end position="293"/>
    </location>
</feature>
<feature type="transmembrane region" description="Helical" evidence="4">
    <location>
        <begin position="7"/>
        <end position="33"/>
    </location>
</feature>